<feature type="region of interest" description="Disordered" evidence="1">
    <location>
        <begin position="1687"/>
        <end position="1706"/>
    </location>
</feature>
<reference evidence="4 5" key="2">
    <citation type="submission" date="2016-05" db="EMBL/GenBank/DDBJ databases">
        <authorList>
            <person name="Naeem Raeece"/>
        </authorList>
    </citation>
    <scope>NUCLEOTIDE SEQUENCE [LARGE SCALE GENOMIC DNA]</scope>
</reference>
<organism evidence="3 4">
    <name type="scientific">Plasmodium ovale wallikeri</name>
    <dbReference type="NCBI Taxonomy" id="864142"/>
    <lineage>
        <taxon>Eukaryota</taxon>
        <taxon>Sar</taxon>
        <taxon>Alveolata</taxon>
        <taxon>Apicomplexa</taxon>
        <taxon>Aconoidasida</taxon>
        <taxon>Haemosporida</taxon>
        <taxon>Plasmodiidae</taxon>
        <taxon>Plasmodium</taxon>
        <taxon>Plasmodium (Plasmodium)</taxon>
    </lineage>
</organism>
<feature type="region of interest" description="Disordered" evidence="1">
    <location>
        <begin position="2099"/>
        <end position="2121"/>
    </location>
</feature>
<feature type="compositionally biased region" description="Polar residues" evidence="1">
    <location>
        <begin position="1330"/>
        <end position="1344"/>
    </location>
</feature>
<feature type="compositionally biased region" description="Polar residues" evidence="1">
    <location>
        <begin position="2716"/>
        <end position="2728"/>
    </location>
</feature>
<name>A0A1A8YZ65_PLAOA</name>
<feature type="compositionally biased region" description="Acidic residues" evidence="1">
    <location>
        <begin position="2431"/>
        <end position="2545"/>
    </location>
</feature>
<feature type="region of interest" description="Disordered" evidence="1">
    <location>
        <begin position="1323"/>
        <end position="1344"/>
    </location>
</feature>
<feature type="region of interest" description="Disordered" evidence="1">
    <location>
        <begin position="777"/>
        <end position="804"/>
    </location>
</feature>
<feature type="region of interest" description="Disordered" evidence="1">
    <location>
        <begin position="1035"/>
        <end position="1081"/>
    </location>
</feature>
<feature type="compositionally biased region" description="Basic and acidic residues" evidence="1">
    <location>
        <begin position="1043"/>
        <end position="1057"/>
    </location>
</feature>
<proteinExistence type="predicted"/>
<sequence length="2843" mass="321369">MVMMDIHNNIVDLVNNKKEVIKKEKKKRSKTYTSIKTSQGNNTNDINKHTLIASFLTSQKILNKIEKLNNVCPEKAIYLLHIEMDKITKMINCKQWKNVPFIYQKSANEILKKKKKDLNKLHIKDKEYFKNITRKNIMTKDKINKNFRSQTLPYEKKKKKKKHSVTFSEKLRSFSHKNVNINSFSNACNNNLSPVQGKNEKDTELKIPLGMDMKGIQPLEKEKDDKIINYRGCFYQSGCTQGGCTQSGNTGSELYYNDGEHDDDTRRGNPGSRGNCGEGAPFRHNYHGTKSFWCLPSEPTYVSHNNFERGETNPNVIGNRRESSEVTTKGRKGTNPLQVILPKRKHINDIPNKEIKKYTINEKKHSLGKKEISKKRSSTVCSFSDIANAMRVNYEKKENENFKDNGKSHLKSGSSVQTKKIIPNFERHTVSSFIKNLSAQKMLQEKRHSEHVGRKCSTKCIGKMVNSSKRAFSECNSSTRDKLKKLIRSNKESAHRGSIPGIHQLSKQKGMLVRREGELLNDDSGTEDNDAVFERLWDSLLNRQETLAEIRYSPINRKFSFFHLNAFNENYCWVKNLRNYSNSQGKHAQPPWKRENWRSSFSKPISRSKEIERARERIMEKAEERAKDRARAKLAFKKKKKKIKKGGGKHAEGGHISDVSAMDDADNESDDDHTDNGSDVEDLLPEEIEGDTSPYYCEKDAPYCSGDFYYYNCRTGRMENPNIDMHLSSSENSNNHLPPKVFSRQHPREHPQQQSYPNAYAVFRPTVNREQLIKKEKAKSSLGEEDKTPLEKMNTRKGSETTPQWRGAHYCSWQSQKGEAATGKGEVQKGVTEKGVTEKGVTEKGVIEKGEVQKGVIEKRGNRKDTNRAMPNGKDVNRAMPNGKDANRGVPSGKDVNRGVPNGKDVNRGVPSGKMFSPILPRGGTGQVFEVLINVPKRDNAVGYMESQFYTARCPTQGEKFVENGEERLSFAQGSLNCAGNYESTDGACGRVSMNTWFPSKENRVYSQLQSHGRTVSRSLHRVQDFMREQYATAKMGCGGGSTERENREGSIGRDNDSGVPCLENSMRDGDGDSDRDRNKQRCALEGDGGLFGGLLKDRMTCTKSQADMVEEFSEMVNNGGEMHRMCGTGEEHYTTSDAKESSPHEMGLERDDYTCFKTLCVYNNFLLKKEDDTEVSNIEGRNELQEKLLPGEAKSVEKISPSTHSEGSNRNISQTEGESMFKRFNTVTENKRNKGKKIEERNNSMTTFTSDRYNEQMNNLRNHILKREEMNGGHIEKHDMSQRGTILKKNINRDDEKESDIINKYTLHGDKTKINIISPMEQKNDGKRNSSQVLGSNWERNNPSVNFQLEQTNRMEEISHLNKDHKLSPIRRASFQGKNLRSLHDVNKHLHKWNVVNIVTNEVYEATTEKKFSNGQDNEVNRKSTTYNFPISSNNPVKEESKKTHLVTSTSDSHDDNNYVMIRNKILIPKLKLDEIENKKKMNFNSYEIQEVHDSKGKDVLKNVNGKYHLENNRCINKNLFHMGNPTCFPVIRCNNISIHHDVTPFSKMKECIDIENSLSHIDMGNCSMPNLESKYGITPCKGVHKDSLFTTSQHQYSDKMISNIPPINDRINEVIIKKYVTRVESLTNAHNGRGGAGRGVRTGETARSTTVDSSLYQGGRGSEVGRLQTRLVDASICTSNGSIRRSINGRTAGGTREGTHEAPHLRFHPRERNVTGSYTHERQSGSVVPRHYSKKKVFLNGCEDLTFDKANCISSNPNCTINRIGDIDRDSCNNILQSKLSSSCLQVCVDPTSGEAGGGENSGGMDGKGCDDGGRGNGGDTGNGGNTGNGGDTGNGGNTGNGGGTSNGWHYKSDSQGDGGTEGETGRGAPPTQSEGERNPPRKSYTSMILNFFGIGRNEKEVKGQSVKRGSNFSSTLRKCEIKGGNARRQYGDKKEPCVLSMGSSLPFRTPMTFVRNKQKKEVNKTAPLNRNRFFTPNNISRFDNSTAKYVGSYAHPSIFNSAEKSKVCILTSAQMKRQHSFCKNPQRYVHSDEIFHPNVLSSQIRKKEINGDSNEGPAARLVEEGQVRPNHVDGMSKRSFSKHQQEAPKHIFGASLSSKSHNESLPNNDAYQGDKRSHSVHRAHLVNWSNNPASLLPREEKNFTSHGKSNLSEKGTIREDYRVHKNFPFENEKRVPSHVKRSADLSCEFPPDVHPDVHAHLVSKSDSVSDQKVNTCGKFQNRVAFTAPYECLKGEKISRALFAHSDLTTNQVDFSQILKNAKEDNKNAKIKKDFMNPQFVFKNNGINEVLEKGTGTLAYPFKQQSLKENIFRKNERTRKEMLENGKICTENENKGKVGDEYKTEYANRCVPFGRARGEQEEEAVSDVGEEYEEEEVDVEEEGDSREVYDGEEGETEDDEYEEEEEEEKEEDQVGDVVEEEGDKKGEKVDEEEEEGEEVEDDEEGEEVDSEEVDEEEEGEEVDSEEVDEGEEGEEEGEGVDEEEVEDDEVEDDEVDEEEVEDDEVDEEEVEDDEVDEEEVDEEEVEDDKVDEEEEGDEEDVEEAGNCREDDGGVEDDEEGEVDEDEEGEVDEDEEEYEEGDEAEEEDANDESDNSLTYMYNSDTRAPTSVLLPVLPPQPLVSNGESRNLELPYSTNPLKGQENYHSSYYMKNDSLFGNSNNDSRGDKEIEVLKGGLVSSSRCLDSVYDKNIEYTNLSTKDESSGYIFPDETEENSNSINDRNSSMHLSEMGQSGDEYKCRSFSDEVTSSDIPLRDSSVDGSGHGGSSCKETDDNRSYKYLDEITKQMKCGKKNNEELKKKLQEQILIQRGLLRIKEQQQVYLELLKRNDRENQAKNTYTQN</sequence>
<evidence type="ECO:0000313" key="4">
    <source>
        <dbReference type="Proteomes" id="UP000078550"/>
    </source>
</evidence>
<feature type="region of interest" description="Disordered" evidence="1">
    <location>
        <begin position="1796"/>
        <end position="1886"/>
    </location>
</feature>
<feature type="compositionally biased region" description="Gly residues" evidence="1">
    <location>
        <begin position="1797"/>
        <end position="1809"/>
    </location>
</feature>
<feature type="region of interest" description="Disordered" evidence="1">
    <location>
        <begin position="255"/>
        <end position="277"/>
    </location>
</feature>
<dbReference type="Proteomes" id="UP000078550">
    <property type="component" value="Unassembled WGS sequence"/>
</dbReference>
<feature type="region of interest" description="Disordered" evidence="1">
    <location>
        <begin position="2359"/>
        <end position="2604"/>
    </location>
</feature>
<reference evidence="3" key="1">
    <citation type="submission" date="2016-05" db="EMBL/GenBank/DDBJ databases">
        <authorList>
            <person name="Lavstsen T."/>
            <person name="Jespersen J.S."/>
        </authorList>
    </citation>
    <scope>NUCLEOTIDE SEQUENCE [LARGE SCALE GENOMIC DNA]</scope>
</reference>
<feature type="compositionally biased region" description="Acidic residues" evidence="1">
    <location>
        <begin position="2554"/>
        <end position="2595"/>
    </location>
</feature>
<dbReference type="EMBL" id="FLRE01000127">
    <property type="protein sequence ID" value="SBT36895.1"/>
    <property type="molecule type" value="Genomic_DNA"/>
</dbReference>
<feature type="compositionally biased region" description="Basic and acidic residues" evidence="1">
    <location>
        <begin position="777"/>
        <end position="799"/>
    </location>
</feature>
<evidence type="ECO:0000313" key="5">
    <source>
        <dbReference type="Proteomes" id="UP000078555"/>
    </source>
</evidence>
<feature type="compositionally biased region" description="Basic and acidic residues" evidence="1">
    <location>
        <begin position="1066"/>
        <end position="1081"/>
    </location>
</feature>
<feature type="compositionally biased region" description="Gly residues" evidence="1">
    <location>
        <begin position="1817"/>
        <end position="1848"/>
    </location>
</feature>
<dbReference type="EMBL" id="FLRD01000097">
    <property type="protein sequence ID" value="SBT36516.1"/>
    <property type="molecule type" value="Genomic_DNA"/>
</dbReference>
<keyword evidence="5" id="KW-1185">Reference proteome</keyword>
<feature type="region of interest" description="Disordered" evidence="1">
    <location>
        <begin position="1632"/>
        <end position="1662"/>
    </location>
</feature>
<feature type="region of interest" description="Disordered" evidence="1">
    <location>
        <begin position="863"/>
        <end position="918"/>
    </location>
</feature>
<protein>
    <submittedName>
        <fullName evidence="3">Uncharacterized protein</fullName>
    </submittedName>
</protein>
<evidence type="ECO:0000313" key="3">
    <source>
        <dbReference type="EMBL" id="SBT36895.1"/>
    </source>
</evidence>
<feature type="region of interest" description="Disordered" evidence="1">
    <location>
        <begin position="2706"/>
        <end position="2775"/>
    </location>
</feature>
<feature type="compositionally biased region" description="Acidic residues" evidence="1">
    <location>
        <begin position="2362"/>
        <end position="2423"/>
    </location>
</feature>
<feature type="compositionally biased region" description="Basic residues" evidence="1">
    <location>
        <begin position="636"/>
        <end position="648"/>
    </location>
</feature>
<gene>
    <name evidence="2" type="ORF">POVWA1_032720</name>
    <name evidence="3" type="ORF">POVWA2_032350</name>
</gene>
<feature type="region of interest" description="Disordered" evidence="1">
    <location>
        <begin position="312"/>
        <end position="333"/>
    </location>
</feature>
<feature type="compositionally biased region" description="Polar residues" evidence="1">
    <location>
        <begin position="2099"/>
        <end position="2113"/>
    </location>
</feature>
<feature type="region of interest" description="Disordered" evidence="1">
    <location>
        <begin position="1415"/>
        <end position="1443"/>
    </location>
</feature>
<feature type="region of interest" description="Disordered" evidence="1">
    <location>
        <begin position="636"/>
        <end position="692"/>
    </location>
</feature>
<feature type="compositionally biased region" description="Acidic residues" evidence="1">
    <location>
        <begin position="661"/>
        <end position="690"/>
    </location>
</feature>
<accession>A0A1A8YZ65</accession>
<feature type="compositionally biased region" description="Polar residues" evidence="1">
    <location>
        <begin position="1415"/>
        <end position="1437"/>
    </location>
</feature>
<evidence type="ECO:0000313" key="2">
    <source>
        <dbReference type="EMBL" id="SBT36516.1"/>
    </source>
</evidence>
<dbReference type="Proteomes" id="UP000078555">
    <property type="component" value="Unassembled WGS sequence"/>
</dbReference>
<evidence type="ECO:0000256" key="1">
    <source>
        <dbReference type="SAM" id="MobiDB-lite"/>
    </source>
</evidence>